<dbReference type="InterPro" id="IPR051678">
    <property type="entry name" value="AGP_Transferase"/>
</dbReference>
<evidence type="ECO:0000259" key="1">
    <source>
        <dbReference type="Pfam" id="PF01636"/>
    </source>
</evidence>
<dbReference type="PANTHER" id="PTHR21310">
    <property type="entry name" value="AMINOGLYCOSIDE PHOSPHOTRANSFERASE-RELATED-RELATED"/>
    <property type="match status" value="1"/>
</dbReference>
<dbReference type="RefSeq" id="WP_132282523.1">
    <property type="nucleotide sequence ID" value="NZ_SMGQ01000013.1"/>
</dbReference>
<dbReference type="OrthoDB" id="9800774at2"/>
<accession>A0A4R1MJ02</accession>
<reference evidence="2 3" key="1">
    <citation type="submission" date="2019-03" db="EMBL/GenBank/DDBJ databases">
        <title>Genomic Encyclopedia of Type Strains, Phase IV (KMG-IV): sequencing the most valuable type-strain genomes for metagenomic binning, comparative biology and taxonomic classification.</title>
        <authorList>
            <person name="Goeker M."/>
        </authorList>
    </citation>
    <scope>NUCLEOTIDE SEQUENCE [LARGE SCALE GENOMIC DNA]</scope>
    <source>
        <strain evidence="2 3">DSM 24176</strain>
    </source>
</reference>
<comment type="caution">
    <text evidence="2">The sequence shown here is derived from an EMBL/GenBank/DDBJ whole genome shotgun (WGS) entry which is preliminary data.</text>
</comment>
<evidence type="ECO:0000313" key="3">
    <source>
        <dbReference type="Proteomes" id="UP000294545"/>
    </source>
</evidence>
<dbReference type="InterPro" id="IPR011009">
    <property type="entry name" value="Kinase-like_dom_sf"/>
</dbReference>
<feature type="domain" description="Aminoglycoside phosphotransferase" evidence="1">
    <location>
        <begin position="23"/>
        <end position="237"/>
    </location>
</feature>
<sequence>MRDKLLNEWIKKVLGSSTSIKSITPLKGGISSEIFCIEMTNNKSLVLRQFTNQEWLTKCLDLALHEAMSLECAKKIDIPTPELIAFDEKGIDTGHPTILMTLLRGKVDIEPIMQNKWINDIAKTLNSIHTVDIQMPWNYYTYNKVHELEEPMWTKKPKLWGQAIEILKGEKPKTKYRFIHRDYHPTNILWDNNQVSGVVDWVNSCMGPTGIDVGHCRLNLALLIGVNVADDFLNRYIEIAGNNYEYHPFWDLITLIEFLPGPPKVYRGWVDLNIKHLTNELMIGRIDNYLASIMKRL</sequence>
<dbReference type="Pfam" id="PF01636">
    <property type="entry name" value="APH"/>
    <property type="match status" value="1"/>
</dbReference>
<protein>
    <submittedName>
        <fullName evidence="2">Phosphotransferase family enzyme</fullName>
    </submittedName>
</protein>
<dbReference type="GO" id="GO:0016740">
    <property type="term" value="F:transferase activity"/>
    <property type="evidence" value="ECO:0007669"/>
    <property type="project" value="UniProtKB-KW"/>
</dbReference>
<dbReference type="SUPFAM" id="SSF56112">
    <property type="entry name" value="Protein kinase-like (PK-like)"/>
    <property type="match status" value="1"/>
</dbReference>
<dbReference type="EMBL" id="SMGQ01000013">
    <property type="protein sequence ID" value="TCK92656.1"/>
    <property type="molecule type" value="Genomic_DNA"/>
</dbReference>
<keyword evidence="2" id="KW-0808">Transferase</keyword>
<keyword evidence="3" id="KW-1185">Reference proteome</keyword>
<organism evidence="2 3">
    <name type="scientific">Natranaerovirga hydrolytica</name>
    <dbReference type="NCBI Taxonomy" id="680378"/>
    <lineage>
        <taxon>Bacteria</taxon>
        <taxon>Bacillati</taxon>
        <taxon>Bacillota</taxon>
        <taxon>Clostridia</taxon>
        <taxon>Lachnospirales</taxon>
        <taxon>Natranaerovirgaceae</taxon>
        <taxon>Natranaerovirga</taxon>
    </lineage>
</organism>
<evidence type="ECO:0000313" key="2">
    <source>
        <dbReference type="EMBL" id="TCK92656.1"/>
    </source>
</evidence>
<proteinExistence type="predicted"/>
<name>A0A4R1MJ02_9FIRM</name>
<gene>
    <name evidence="2" type="ORF">EDC19_1809</name>
</gene>
<dbReference type="InterPro" id="IPR002575">
    <property type="entry name" value="Aminoglycoside_PTrfase"/>
</dbReference>
<dbReference type="AlphaFoldDB" id="A0A4R1MJ02"/>
<dbReference type="Gene3D" id="3.30.200.20">
    <property type="entry name" value="Phosphorylase Kinase, domain 1"/>
    <property type="match status" value="1"/>
</dbReference>
<dbReference type="Gene3D" id="3.90.1200.10">
    <property type="match status" value="1"/>
</dbReference>
<dbReference type="Proteomes" id="UP000294545">
    <property type="component" value="Unassembled WGS sequence"/>
</dbReference>